<evidence type="ECO:0000313" key="3">
    <source>
        <dbReference type="Proteomes" id="UP000004221"/>
    </source>
</evidence>
<dbReference type="Proteomes" id="UP000004221">
    <property type="component" value="Unassembled WGS sequence"/>
</dbReference>
<dbReference type="InterPro" id="IPR036866">
    <property type="entry name" value="RibonucZ/Hydroxyglut_hydro"/>
</dbReference>
<reference evidence="2 3" key="1">
    <citation type="journal article" date="2012" name="ISME J.">
        <title>Nitrification expanded: discovery, physiology and genomics of a nitrite-oxidizing bacterium from the phylum Chloroflexi.</title>
        <authorList>
            <person name="Sorokin D.Y."/>
            <person name="Lucker S."/>
            <person name="Vejmelkova D."/>
            <person name="Kostrikina N.A."/>
            <person name="Kleerebezem R."/>
            <person name="Rijpstra W.I."/>
            <person name="Damste J.S."/>
            <person name="Le Paslier D."/>
            <person name="Muyzer G."/>
            <person name="Wagner M."/>
            <person name="van Loosdrecht M.C."/>
            <person name="Daims H."/>
        </authorList>
    </citation>
    <scope>NUCLEOTIDE SEQUENCE [LARGE SCALE GENOMIC DNA]</scope>
    <source>
        <strain evidence="3">none</strain>
    </source>
</reference>
<dbReference type="InterPro" id="IPR001279">
    <property type="entry name" value="Metallo-B-lactamas"/>
</dbReference>
<dbReference type="OrthoDB" id="9784009at2"/>
<dbReference type="CDD" id="cd07724">
    <property type="entry name" value="POD-like_MBL-fold"/>
    <property type="match status" value="1"/>
</dbReference>
<dbReference type="PROSITE" id="PS50206">
    <property type="entry name" value="RHODANESE_3"/>
    <property type="match status" value="1"/>
</dbReference>
<dbReference type="Gene3D" id="3.60.15.10">
    <property type="entry name" value="Ribonuclease Z/Hydroxyacylglutathione hydrolase-like"/>
    <property type="match status" value="1"/>
</dbReference>
<dbReference type="Pfam" id="PF00753">
    <property type="entry name" value="Lactamase_B"/>
    <property type="match status" value="1"/>
</dbReference>
<dbReference type="SUPFAM" id="SSF56281">
    <property type="entry name" value="Metallo-hydrolase/oxidoreductase"/>
    <property type="match status" value="1"/>
</dbReference>
<gene>
    <name evidence="2" type="ORF">NITHO_1020019</name>
</gene>
<dbReference type="SMART" id="SM00450">
    <property type="entry name" value="RHOD"/>
    <property type="match status" value="1"/>
</dbReference>
<dbReference type="GO" id="GO:0070813">
    <property type="term" value="P:hydrogen sulfide metabolic process"/>
    <property type="evidence" value="ECO:0007669"/>
    <property type="project" value="TreeGrafter"/>
</dbReference>
<evidence type="ECO:0000259" key="1">
    <source>
        <dbReference type="PROSITE" id="PS50206"/>
    </source>
</evidence>
<dbReference type="InterPro" id="IPR044528">
    <property type="entry name" value="POD-like_MBL-fold"/>
</dbReference>
<dbReference type="SUPFAM" id="SSF52821">
    <property type="entry name" value="Rhodanese/Cell cycle control phosphatase"/>
    <property type="match status" value="1"/>
</dbReference>
<dbReference type="GO" id="GO:0050313">
    <property type="term" value="F:sulfur dioxygenase activity"/>
    <property type="evidence" value="ECO:0007669"/>
    <property type="project" value="InterPro"/>
</dbReference>
<proteinExistence type="predicted"/>
<dbReference type="GO" id="GO:0006749">
    <property type="term" value="P:glutathione metabolic process"/>
    <property type="evidence" value="ECO:0007669"/>
    <property type="project" value="InterPro"/>
</dbReference>
<accession>I4ECC7</accession>
<dbReference type="PANTHER" id="PTHR43084">
    <property type="entry name" value="PERSULFIDE DIOXYGENASE ETHE1"/>
    <property type="match status" value="1"/>
</dbReference>
<dbReference type="InterPro" id="IPR051682">
    <property type="entry name" value="Mito_Persulfide_Diox"/>
</dbReference>
<dbReference type="InterPro" id="IPR001763">
    <property type="entry name" value="Rhodanese-like_dom"/>
</dbReference>
<organism evidence="2 3">
    <name type="scientific">Nitrolancea hollandica Lb</name>
    <dbReference type="NCBI Taxonomy" id="1129897"/>
    <lineage>
        <taxon>Bacteria</taxon>
        <taxon>Pseudomonadati</taxon>
        <taxon>Thermomicrobiota</taxon>
        <taxon>Thermomicrobia</taxon>
        <taxon>Sphaerobacterales</taxon>
        <taxon>Sphaerobacterineae</taxon>
        <taxon>Sphaerobacteraceae</taxon>
        <taxon>Nitrolancea</taxon>
    </lineage>
</organism>
<protein>
    <submittedName>
        <fullName evidence="2">Beta-lactamase domain protein</fullName>
    </submittedName>
</protein>
<name>I4ECC7_9BACT</name>
<evidence type="ECO:0000313" key="2">
    <source>
        <dbReference type="EMBL" id="CCF82339.1"/>
    </source>
</evidence>
<dbReference type="Gene3D" id="3.40.250.10">
    <property type="entry name" value="Rhodanese-like domain"/>
    <property type="match status" value="1"/>
</dbReference>
<feature type="domain" description="Rhodanese" evidence="1">
    <location>
        <begin position="12"/>
        <end position="106"/>
    </location>
</feature>
<dbReference type="PANTHER" id="PTHR43084:SF7">
    <property type="entry name" value="BETA-LACTAMASE DOMAIN PROTEIN"/>
    <property type="match status" value="1"/>
</dbReference>
<comment type="caution">
    <text evidence="2">The sequence shown here is derived from an EMBL/GenBank/DDBJ whole genome shotgun (WGS) entry which is preliminary data.</text>
</comment>
<dbReference type="EMBL" id="CAGS01000005">
    <property type="protein sequence ID" value="CCF82339.1"/>
    <property type="molecule type" value="Genomic_DNA"/>
</dbReference>
<dbReference type="Pfam" id="PF00581">
    <property type="entry name" value="Rhodanese"/>
    <property type="match status" value="1"/>
</dbReference>
<keyword evidence="3" id="KW-1185">Reference proteome</keyword>
<dbReference type="AlphaFoldDB" id="I4ECC7"/>
<sequence length="364" mass="39539">MTVAELRDALDRHDPVTIIDVRPADQYAEWSIPGSQHIDAYKRLTAGDRHALDTVEVAAKRPVITVCAAGRVSMFAAGLLRERGIEAISLAGGMKAWSLAWNTAEIELPGATSRVIQVRRTGKGCLSYIIGSDGRAVVIDASLDPGVYLTIAEQHGWKIAMVVDTHIHADHLSRSRMLAERTGATLRLPGQDRVHYPFQPLHDGERLSVGAATLQALSVPGHTNESMAYLLDKRVLFSGDTLFLSSVGRPDLEATANEARERATALYHSLQRLLALPPDTKVLPGHVSEPIPFDGRLLTTTLGAARERIDLLRVDEVAFVTNILRRIPPTPPNHHLIVQANEAGVFPDGDVTDLEAGANRCAVL</sequence>
<dbReference type="SMART" id="SM00849">
    <property type="entry name" value="Lactamase_B"/>
    <property type="match status" value="1"/>
</dbReference>
<dbReference type="InterPro" id="IPR036873">
    <property type="entry name" value="Rhodanese-like_dom_sf"/>
</dbReference>